<comment type="caution">
    <text evidence="2">The sequence shown here is derived from an EMBL/GenBank/DDBJ whole genome shotgun (WGS) entry which is preliminary data.</text>
</comment>
<sequence>MKQQTLAATAALMIGLGSAQAETLKMATIEPSLGQAITMATFANLVTDALGDIEIEVAGGGAATVHMLEVGRGNLDMSMVSPTIYRLMQNGKAMYAKEPEAPELSKNVQLLMWFPYGQYHYTVRAGSDIETLDDIEGASVFLGPAGGGAYNTAKAWIEATTGLVAGEDYEAITANWATGYQSFQDGKIDMYVNGCIDPCQQFIQFTETEDVRFIGPEDHSGEAVTKFLGSDRTLAEVPAGMYKGQKNESPVMSHDTAVGIGVRADLDEETVYQITKAFWDNIGNITSEAPWAKALSIDYAVKPLGDMQIHPGAARYYREAGKL</sequence>
<dbReference type="PANTHER" id="PTHR42941">
    <property type="entry name" value="SLL1037 PROTEIN"/>
    <property type="match status" value="1"/>
</dbReference>
<keyword evidence="3" id="KW-1185">Reference proteome</keyword>
<dbReference type="Pfam" id="PF16868">
    <property type="entry name" value="NMT1_3"/>
    <property type="match status" value="1"/>
</dbReference>
<evidence type="ECO:0000256" key="1">
    <source>
        <dbReference type="SAM" id="SignalP"/>
    </source>
</evidence>
<reference evidence="2 3" key="1">
    <citation type="submission" date="2020-01" db="EMBL/GenBank/DDBJ databases">
        <title>Genomes of bacteria type strains.</title>
        <authorList>
            <person name="Chen J."/>
            <person name="Zhu S."/>
            <person name="Yang J."/>
        </authorList>
    </citation>
    <scope>NUCLEOTIDE SEQUENCE [LARGE SCALE GENOMIC DNA]</scope>
    <source>
        <strain evidence="2 3">DSM 16655</strain>
    </source>
</reference>
<dbReference type="Gene3D" id="3.40.190.10">
    <property type="entry name" value="Periplasmic binding protein-like II"/>
    <property type="match status" value="2"/>
</dbReference>
<dbReference type="SUPFAM" id="SSF53850">
    <property type="entry name" value="Periplasmic binding protein-like II"/>
    <property type="match status" value="1"/>
</dbReference>
<dbReference type="InterPro" id="IPR011852">
    <property type="entry name" value="TRAP_TAXI"/>
</dbReference>
<keyword evidence="1" id="KW-0732">Signal</keyword>
<name>A0ABT1CS24_9HYPH</name>
<dbReference type="NCBIfam" id="TIGR02122">
    <property type="entry name" value="TRAP_TAXI"/>
    <property type="match status" value="1"/>
</dbReference>
<proteinExistence type="predicted"/>
<evidence type="ECO:0000313" key="2">
    <source>
        <dbReference type="EMBL" id="MCO6408999.1"/>
    </source>
</evidence>
<dbReference type="RefSeq" id="WP_193217380.1">
    <property type="nucleotide sequence ID" value="NZ_JAAAML010000002.1"/>
</dbReference>
<accession>A0ABT1CS24</accession>
<dbReference type="EMBL" id="JAAAML010000002">
    <property type="protein sequence ID" value="MCO6408999.1"/>
    <property type="molecule type" value="Genomic_DNA"/>
</dbReference>
<gene>
    <name evidence="2" type="ORF">GTW23_12495</name>
</gene>
<feature type="chain" id="PRO_5047135775" evidence="1">
    <location>
        <begin position="22"/>
        <end position="323"/>
    </location>
</feature>
<protein>
    <submittedName>
        <fullName evidence="2">TAXI family TRAP transporter solute-binding subunit</fullName>
    </submittedName>
</protein>
<organism evidence="2 3">
    <name type="scientific">Hoeflea alexandrii</name>
    <dbReference type="NCBI Taxonomy" id="288436"/>
    <lineage>
        <taxon>Bacteria</taxon>
        <taxon>Pseudomonadati</taxon>
        <taxon>Pseudomonadota</taxon>
        <taxon>Alphaproteobacteria</taxon>
        <taxon>Hyphomicrobiales</taxon>
        <taxon>Rhizobiaceae</taxon>
        <taxon>Hoeflea</taxon>
    </lineage>
</organism>
<evidence type="ECO:0000313" key="3">
    <source>
        <dbReference type="Proteomes" id="UP001320715"/>
    </source>
</evidence>
<dbReference type="Proteomes" id="UP001320715">
    <property type="component" value="Unassembled WGS sequence"/>
</dbReference>
<feature type="signal peptide" evidence="1">
    <location>
        <begin position="1"/>
        <end position="21"/>
    </location>
</feature>
<dbReference type="PANTHER" id="PTHR42941:SF1">
    <property type="entry name" value="SLL1037 PROTEIN"/>
    <property type="match status" value="1"/>
</dbReference>